<evidence type="ECO:0000313" key="3">
    <source>
        <dbReference type="EMBL" id="SFP77901.1"/>
    </source>
</evidence>
<dbReference type="EMBL" id="FOXF01000078">
    <property type="protein sequence ID" value="SFP77901.1"/>
    <property type="molecule type" value="Genomic_DNA"/>
</dbReference>
<dbReference type="GO" id="GO:0008168">
    <property type="term" value="F:methyltransferase activity"/>
    <property type="evidence" value="ECO:0007669"/>
    <property type="project" value="UniProtKB-KW"/>
</dbReference>
<name>A0A662ZKD7_9GAMM</name>
<dbReference type="Gene3D" id="3.40.50.150">
    <property type="entry name" value="Vaccinia Virus protein VP39"/>
    <property type="match status" value="1"/>
</dbReference>
<dbReference type="Pfam" id="PF03602">
    <property type="entry name" value="Cons_hypoth95"/>
    <property type="match status" value="1"/>
</dbReference>
<evidence type="ECO:0000256" key="1">
    <source>
        <dbReference type="ARBA" id="ARBA00022603"/>
    </source>
</evidence>
<dbReference type="PANTHER" id="PTHR43542:SF1">
    <property type="entry name" value="METHYLTRANSFERASE"/>
    <property type="match status" value="1"/>
</dbReference>
<dbReference type="NCBIfam" id="TIGR00095">
    <property type="entry name" value="16S rRNA (guanine(966)-N(2))-methyltransferase RsmD"/>
    <property type="match status" value="1"/>
</dbReference>
<feature type="non-terminal residue" evidence="3">
    <location>
        <position position="124"/>
    </location>
</feature>
<reference evidence="3 4" key="1">
    <citation type="submission" date="2016-10" db="EMBL/GenBank/DDBJ databases">
        <authorList>
            <person name="Varghese N."/>
            <person name="Submissions S."/>
        </authorList>
    </citation>
    <scope>NUCLEOTIDE SEQUENCE [LARGE SCALE GENOMIC DNA]</scope>
    <source>
        <strain evidence="3 4">DSM 1361</strain>
    </source>
</reference>
<organism evidence="3 4">
    <name type="scientific">Ruminobacter amylophilus</name>
    <dbReference type="NCBI Taxonomy" id="867"/>
    <lineage>
        <taxon>Bacteria</taxon>
        <taxon>Pseudomonadati</taxon>
        <taxon>Pseudomonadota</taxon>
        <taxon>Gammaproteobacteria</taxon>
        <taxon>Aeromonadales</taxon>
        <taxon>Succinivibrionaceae</taxon>
        <taxon>Ruminobacter</taxon>
    </lineage>
</organism>
<keyword evidence="4" id="KW-1185">Reference proteome</keyword>
<dbReference type="PANTHER" id="PTHR43542">
    <property type="entry name" value="METHYLTRANSFERASE"/>
    <property type="match status" value="1"/>
</dbReference>
<evidence type="ECO:0000313" key="4">
    <source>
        <dbReference type="Proteomes" id="UP000243745"/>
    </source>
</evidence>
<evidence type="ECO:0000256" key="2">
    <source>
        <dbReference type="ARBA" id="ARBA00022679"/>
    </source>
</evidence>
<dbReference type="OrthoDB" id="9803017at2"/>
<protein>
    <submittedName>
        <fullName evidence="3">16S rRNA (Guanine(966)-N(2))-methyltransferase RsmD</fullName>
    </submittedName>
</protein>
<dbReference type="InterPro" id="IPR004398">
    <property type="entry name" value="RNA_MeTrfase_RsmD"/>
</dbReference>
<proteinExistence type="predicted"/>
<keyword evidence="2 3" id="KW-0808">Transferase</keyword>
<accession>A0A662ZKD7</accession>
<dbReference type="GO" id="GO:0031167">
    <property type="term" value="P:rRNA methylation"/>
    <property type="evidence" value="ECO:0007669"/>
    <property type="project" value="InterPro"/>
</dbReference>
<dbReference type="InterPro" id="IPR029063">
    <property type="entry name" value="SAM-dependent_MTases_sf"/>
</dbReference>
<sequence length="124" mass="13837">MVKNKTNSTSAGIIRIISGMHRGRKLPVMDMPGLRPTTDRVKETLFNWLMFKIQDKKVLDAFSGAGSLGFEAQSRGASTVTMLELNKQVCDQLKKNAQVLNCGNVTIRQTDTLSFLKNCHESYD</sequence>
<dbReference type="SUPFAM" id="SSF53335">
    <property type="entry name" value="S-adenosyl-L-methionine-dependent methyltransferases"/>
    <property type="match status" value="1"/>
</dbReference>
<dbReference type="AlphaFoldDB" id="A0A662ZKD7"/>
<gene>
    <name evidence="3" type="ORF">SAMN02910344_02283</name>
</gene>
<keyword evidence="1 3" id="KW-0489">Methyltransferase</keyword>
<dbReference type="Proteomes" id="UP000243745">
    <property type="component" value="Unassembled WGS sequence"/>
</dbReference>
<dbReference type="RefSeq" id="WP_143066537.1">
    <property type="nucleotide sequence ID" value="NZ_FOXF01000078.1"/>
</dbReference>
<dbReference type="CDD" id="cd02440">
    <property type="entry name" value="AdoMet_MTases"/>
    <property type="match status" value="1"/>
</dbReference>